<dbReference type="AlphaFoldDB" id="A0A0F9NRP8"/>
<gene>
    <name evidence="1" type="ORF">LCGC14_0992950</name>
</gene>
<evidence type="ECO:0000313" key="1">
    <source>
        <dbReference type="EMBL" id="KKN14742.1"/>
    </source>
</evidence>
<proteinExistence type="predicted"/>
<reference evidence="1" key="1">
    <citation type="journal article" date="2015" name="Nature">
        <title>Complex archaea that bridge the gap between prokaryotes and eukaryotes.</title>
        <authorList>
            <person name="Spang A."/>
            <person name="Saw J.H."/>
            <person name="Jorgensen S.L."/>
            <person name="Zaremba-Niedzwiedzka K."/>
            <person name="Martijn J."/>
            <person name="Lind A.E."/>
            <person name="van Eijk R."/>
            <person name="Schleper C."/>
            <person name="Guy L."/>
            <person name="Ettema T.J."/>
        </authorList>
    </citation>
    <scope>NUCLEOTIDE SEQUENCE</scope>
</reference>
<organism evidence="1">
    <name type="scientific">marine sediment metagenome</name>
    <dbReference type="NCBI Taxonomy" id="412755"/>
    <lineage>
        <taxon>unclassified sequences</taxon>
        <taxon>metagenomes</taxon>
        <taxon>ecological metagenomes</taxon>
    </lineage>
</organism>
<name>A0A0F9NRP8_9ZZZZ</name>
<sequence>MKTPYDQAIAELEAYPQYRHGIHWSYGLNTLKGKRQGWLDAEEKYLPLLRGMLKITEGCGLMLEHKITDEEIALLKRVEEVVGL</sequence>
<dbReference type="EMBL" id="LAZR01003787">
    <property type="protein sequence ID" value="KKN14742.1"/>
    <property type="molecule type" value="Genomic_DNA"/>
</dbReference>
<protein>
    <submittedName>
        <fullName evidence="1">Uncharacterized protein</fullName>
    </submittedName>
</protein>
<comment type="caution">
    <text evidence="1">The sequence shown here is derived from an EMBL/GenBank/DDBJ whole genome shotgun (WGS) entry which is preliminary data.</text>
</comment>
<accession>A0A0F9NRP8</accession>